<sequence length="387" mass="41767">MLSEPLAFSYAGWIAGTILIIVYGLISCYTAKLLARIIMADPRLRSYADVGRKAFGPRSTVVISIMFCLELFAVSVVLVTLYADSLHAIIPQYSSNTYKAWGLLLLIPTVFLPLSLLSYTSILGIVSTIMMVIVTLIDGFTKRESPGSLVDPAPTSLSINNWTNLGLAYGLFMAGVCILYSFSGHAVIPSLARDMTNPEQFDQMINWAFVVATAIYTLVGYAGYRMFGNDVSEEISMDLLRTPGFNPALNRAMLWMLVISPLSKFALTTQPLNAVLEVLVGIEAGVASPEDMAIKMSTPRPWSMKVVLGYAQRIIVTLASVGVSIAVPEFDAMMAFLGSFSAFMICIIGPIAAKVALERKCGILDGFILIVGVVMAVWGTGSAFVSA</sequence>
<proteinExistence type="inferred from homology"/>
<evidence type="ECO:0000256" key="2">
    <source>
        <dbReference type="ARBA" id="ARBA00008066"/>
    </source>
</evidence>
<keyword evidence="11" id="KW-1185">Reference proteome</keyword>
<dbReference type="InterPro" id="IPR013057">
    <property type="entry name" value="AA_transpt_TM"/>
</dbReference>
<evidence type="ECO:0000256" key="8">
    <source>
        <dbReference type="SAM" id="Phobius"/>
    </source>
</evidence>
<feature type="transmembrane region" description="Helical" evidence="8">
    <location>
        <begin position="364"/>
        <end position="385"/>
    </location>
</feature>
<feature type="transmembrane region" description="Helical" evidence="8">
    <location>
        <begin position="61"/>
        <end position="83"/>
    </location>
</feature>
<evidence type="ECO:0000256" key="1">
    <source>
        <dbReference type="ARBA" id="ARBA00004141"/>
    </source>
</evidence>
<keyword evidence="7 8" id="KW-0472">Membrane</keyword>
<keyword evidence="6 8" id="KW-1133">Transmembrane helix</keyword>
<dbReference type="Proteomes" id="UP000297245">
    <property type="component" value="Unassembled WGS sequence"/>
</dbReference>
<feature type="transmembrane region" description="Helical" evidence="8">
    <location>
        <begin position="333"/>
        <end position="352"/>
    </location>
</feature>
<accession>A0A4S8LYP0</accession>
<dbReference type="PANTHER" id="PTHR22950">
    <property type="entry name" value="AMINO ACID TRANSPORTER"/>
    <property type="match status" value="1"/>
</dbReference>
<evidence type="ECO:0000256" key="7">
    <source>
        <dbReference type="ARBA" id="ARBA00023136"/>
    </source>
</evidence>
<feature type="transmembrane region" description="Helical" evidence="8">
    <location>
        <begin position="103"/>
        <end position="136"/>
    </location>
</feature>
<dbReference type="AlphaFoldDB" id="A0A4S8LYP0"/>
<feature type="transmembrane region" description="Helical" evidence="8">
    <location>
        <begin position="12"/>
        <end position="35"/>
    </location>
</feature>
<evidence type="ECO:0000313" key="10">
    <source>
        <dbReference type="EMBL" id="THU94817.1"/>
    </source>
</evidence>
<dbReference type="EMBL" id="ML179214">
    <property type="protein sequence ID" value="THU94817.1"/>
    <property type="molecule type" value="Genomic_DNA"/>
</dbReference>
<dbReference type="Pfam" id="PF01490">
    <property type="entry name" value="Aa_trans"/>
    <property type="match status" value="1"/>
</dbReference>
<dbReference type="GO" id="GO:0005774">
    <property type="term" value="C:vacuolar membrane"/>
    <property type="evidence" value="ECO:0007669"/>
    <property type="project" value="TreeGrafter"/>
</dbReference>
<organism evidence="10 11">
    <name type="scientific">Dendrothele bispora (strain CBS 962.96)</name>
    <dbReference type="NCBI Taxonomy" id="1314807"/>
    <lineage>
        <taxon>Eukaryota</taxon>
        <taxon>Fungi</taxon>
        <taxon>Dikarya</taxon>
        <taxon>Basidiomycota</taxon>
        <taxon>Agaricomycotina</taxon>
        <taxon>Agaricomycetes</taxon>
        <taxon>Agaricomycetidae</taxon>
        <taxon>Agaricales</taxon>
        <taxon>Agaricales incertae sedis</taxon>
        <taxon>Dendrothele</taxon>
    </lineage>
</organism>
<protein>
    <recommendedName>
        <fullName evidence="9">Amino acid transporter transmembrane domain-containing protein</fullName>
    </recommendedName>
</protein>
<keyword evidence="5" id="KW-0029">Amino-acid transport</keyword>
<comment type="similarity">
    <text evidence="2">Belongs to the amino acid/polyamine transporter 2 family.</text>
</comment>
<evidence type="ECO:0000259" key="9">
    <source>
        <dbReference type="Pfam" id="PF01490"/>
    </source>
</evidence>
<evidence type="ECO:0000313" key="11">
    <source>
        <dbReference type="Proteomes" id="UP000297245"/>
    </source>
</evidence>
<feature type="transmembrane region" description="Helical" evidence="8">
    <location>
        <begin position="306"/>
        <end position="327"/>
    </location>
</feature>
<evidence type="ECO:0000256" key="4">
    <source>
        <dbReference type="ARBA" id="ARBA00022692"/>
    </source>
</evidence>
<feature type="transmembrane region" description="Helical" evidence="8">
    <location>
        <begin position="167"/>
        <end position="192"/>
    </location>
</feature>
<reference evidence="10 11" key="1">
    <citation type="journal article" date="2019" name="Nat. Ecol. Evol.">
        <title>Megaphylogeny resolves global patterns of mushroom evolution.</title>
        <authorList>
            <person name="Varga T."/>
            <person name="Krizsan K."/>
            <person name="Foldi C."/>
            <person name="Dima B."/>
            <person name="Sanchez-Garcia M."/>
            <person name="Sanchez-Ramirez S."/>
            <person name="Szollosi G.J."/>
            <person name="Szarkandi J.G."/>
            <person name="Papp V."/>
            <person name="Albert L."/>
            <person name="Andreopoulos W."/>
            <person name="Angelini C."/>
            <person name="Antonin V."/>
            <person name="Barry K.W."/>
            <person name="Bougher N.L."/>
            <person name="Buchanan P."/>
            <person name="Buyck B."/>
            <person name="Bense V."/>
            <person name="Catcheside P."/>
            <person name="Chovatia M."/>
            <person name="Cooper J."/>
            <person name="Damon W."/>
            <person name="Desjardin D."/>
            <person name="Finy P."/>
            <person name="Geml J."/>
            <person name="Haridas S."/>
            <person name="Hughes K."/>
            <person name="Justo A."/>
            <person name="Karasinski D."/>
            <person name="Kautmanova I."/>
            <person name="Kiss B."/>
            <person name="Kocsube S."/>
            <person name="Kotiranta H."/>
            <person name="LaButti K.M."/>
            <person name="Lechner B.E."/>
            <person name="Liimatainen K."/>
            <person name="Lipzen A."/>
            <person name="Lukacs Z."/>
            <person name="Mihaltcheva S."/>
            <person name="Morgado L.N."/>
            <person name="Niskanen T."/>
            <person name="Noordeloos M.E."/>
            <person name="Ohm R.A."/>
            <person name="Ortiz-Santana B."/>
            <person name="Ovrebo C."/>
            <person name="Racz N."/>
            <person name="Riley R."/>
            <person name="Savchenko A."/>
            <person name="Shiryaev A."/>
            <person name="Soop K."/>
            <person name="Spirin V."/>
            <person name="Szebenyi C."/>
            <person name="Tomsovsky M."/>
            <person name="Tulloss R.E."/>
            <person name="Uehling J."/>
            <person name="Grigoriev I.V."/>
            <person name="Vagvolgyi C."/>
            <person name="Papp T."/>
            <person name="Martin F.M."/>
            <person name="Miettinen O."/>
            <person name="Hibbett D.S."/>
            <person name="Nagy L.G."/>
        </authorList>
    </citation>
    <scope>NUCLEOTIDE SEQUENCE [LARGE SCALE GENOMIC DNA]</scope>
    <source>
        <strain evidence="10 11">CBS 962.96</strain>
    </source>
</reference>
<keyword evidence="3" id="KW-0813">Transport</keyword>
<dbReference type="OrthoDB" id="655540at2759"/>
<dbReference type="PANTHER" id="PTHR22950:SF692">
    <property type="entry name" value="TRANSMEMBRANE AMINO ACID TRANSPORTER FAMILY PROTEIN"/>
    <property type="match status" value="1"/>
</dbReference>
<evidence type="ECO:0000256" key="5">
    <source>
        <dbReference type="ARBA" id="ARBA00022970"/>
    </source>
</evidence>
<evidence type="ECO:0000256" key="6">
    <source>
        <dbReference type="ARBA" id="ARBA00022989"/>
    </source>
</evidence>
<comment type="subcellular location">
    <subcellularLocation>
        <location evidence="1">Membrane</location>
        <topology evidence="1">Multi-pass membrane protein</topology>
    </subcellularLocation>
</comment>
<keyword evidence="4 8" id="KW-0812">Transmembrane</keyword>
<feature type="domain" description="Amino acid transporter transmembrane" evidence="9">
    <location>
        <begin position="1"/>
        <end position="380"/>
    </location>
</feature>
<dbReference type="GO" id="GO:0015179">
    <property type="term" value="F:L-amino acid transmembrane transporter activity"/>
    <property type="evidence" value="ECO:0007669"/>
    <property type="project" value="TreeGrafter"/>
</dbReference>
<evidence type="ECO:0000256" key="3">
    <source>
        <dbReference type="ARBA" id="ARBA00022448"/>
    </source>
</evidence>
<name>A0A4S8LYP0_DENBC</name>
<gene>
    <name evidence="10" type="ORF">K435DRAFT_667480</name>
</gene>
<feature type="transmembrane region" description="Helical" evidence="8">
    <location>
        <begin position="204"/>
        <end position="224"/>
    </location>
</feature>